<sequence length="146" mass="16685">CNFCKSRDPLITKAKAKKLYLLSDTDLAHLGSLRRENPVKPGWTPMCLLLQSQVEETAMKKHGSLSAIEEERYSKISQQVLKRRKVSAKKEEQARSVEEKTKAVRERLDRESDNAGSSCELKLEIQNGDKVRRTYADGTTIEYEEI</sequence>
<dbReference type="PANTHER" id="PTHR10142:SF0">
    <property type="entry name" value="DNA REPAIR PROTEIN COMPLEMENTING XP-A CELLS"/>
    <property type="match status" value="1"/>
</dbReference>
<dbReference type="PANTHER" id="PTHR10142">
    <property type="entry name" value="DNA REPAIR PROTEIN COMPLEMENTING XP-A CELLS"/>
    <property type="match status" value="1"/>
</dbReference>
<evidence type="ECO:0000313" key="6">
    <source>
        <dbReference type="EMBL" id="JAC83577.1"/>
    </source>
</evidence>
<dbReference type="Gene3D" id="3.90.530.10">
    <property type="entry name" value="XPA C-terminal domain"/>
    <property type="match status" value="1"/>
</dbReference>
<keyword evidence="3" id="KW-0539">Nucleus</keyword>
<dbReference type="InterPro" id="IPR009061">
    <property type="entry name" value="DNA-bd_dom_put_sf"/>
</dbReference>
<dbReference type="EMBL" id="GBEZ01001391">
    <property type="protein sequence ID" value="JAC83577.1"/>
    <property type="molecule type" value="Transcribed_RNA"/>
</dbReference>
<feature type="region of interest" description="Disordered" evidence="4">
    <location>
        <begin position="87"/>
        <end position="116"/>
    </location>
</feature>
<accession>A0A061SEJ1</accession>
<comment type="subcellular location">
    <subcellularLocation>
        <location evidence="1">Nucleus</location>
    </subcellularLocation>
</comment>
<dbReference type="InterPro" id="IPR022656">
    <property type="entry name" value="XPA_C"/>
</dbReference>
<dbReference type="AlphaFoldDB" id="A0A061SEJ1"/>
<proteinExistence type="predicted"/>
<dbReference type="CDD" id="cd21075">
    <property type="entry name" value="DBD_XPA-like"/>
    <property type="match status" value="1"/>
</dbReference>
<feature type="compositionally biased region" description="Basic and acidic residues" evidence="4">
    <location>
        <begin position="88"/>
        <end position="113"/>
    </location>
</feature>
<dbReference type="InterPro" id="IPR037129">
    <property type="entry name" value="XPA_sf"/>
</dbReference>
<evidence type="ECO:0000256" key="2">
    <source>
        <dbReference type="ARBA" id="ARBA00022833"/>
    </source>
</evidence>
<evidence type="ECO:0000256" key="1">
    <source>
        <dbReference type="ARBA" id="ARBA00004123"/>
    </source>
</evidence>
<evidence type="ECO:0000256" key="4">
    <source>
        <dbReference type="SAM" id="MobiDB-lite"/>
    </source>
</evidence>
<reference evidence="6" key="1">
    <citation type="submission" date="2014-05" db="EMBL/GenBank/DDBJ databases">
        <title>The transcriptome of the halophilic microalga Tetraselmis sp. GSL018 isolated from the Great Salt Lake, Utah.</title>
        <authorList>
            <person name="Jinkerson R.E."/>
            <person name="D'Adamo S."/>
            <person name="Posewitz M.C."/>
        </authorList>
    </citation>
    <scope>NUCLEOTIDE SEQUENCE</scope>
    <source>
        <strain evidence="6">GSL018</strain>
    </source>
</reference>
<dbReference type="GO" id="GO:0000715">
    <property type="term" value="P:nucleotide-excision repair, DNA damage recognition"/>
    <property type="evidence" value="ECO:0007669"/>
    <property type="project" value="TreeGrafter"/>
</dbReference>
<protein>
    <recommendedName>
        <fullName evidence="5">XPA C-terminal domain-containing protein</fullName>
    </recommendedName>
</protein>
<keyword evidence="2" id="KW-0862">Zinc</keyword>
<organism evidence="6">
    <name type="scientific">Tetraselmis sp. GSL018</name>
    <dbReference type="NCBI Taxonomy" id="582737"/>
    <lineage>
        <taxon>Eukaryota</taxon>
        <taxon>Viridiplantae</taxon>
        <taxon>Chlorophyta</taxon>
        <taxon>core chlorophytes</taxon>
        <taxon>Chlorodendrophyceae</taxon>
        <taxon>Chlorodendrales</taxon>
        <taxon>Chlorodendraceae</taxon>
        <taxon>Tetraselmis</taxon>
    </lineage>
</organism>
<dbReference type="GO" id="GO:0003684">
    <property type="term" value="F:damaged DNA binding"/>
    <property type="evidence" value="ECO:0007669"/>
    <property type="project" value="InterPro"/>
</dbReference>
<feature type="non-terminal residue" evidence="6">
    <location>
        <position position="1"/>
    </location>
</feature>
<name>A0A061SEJ1_9CHLO</name>
<dbReference type="Pfam" id="PF05181">
    <property type="entry name" value="XPA_C"/>
    <property type="match status" value="1"/>
</dbReference>
<dbReference type="SUPFAM" id="SSF46955">
    <property type="entry name" value="Putative DNA-binding domain"/>
    <property type="match status" value="1"/>
</dbReference>
<dbReference type="GO" id="GO:0070914">
    <property type="term" value="P:UV-damage excision repair"/>
    <property type="evidence" value="ECO:0007669"/>
    <property type="project" value="TreeGrafter"/>
</dbReference>
<dbReference type="GO" id="GO:0000110">
    <property type="term" value="C:nucleotide-excision repair factor 1 complex"/>
    <property type="evidence" value="ECO:0007669"/>
    <property type="project" value="TreeGrafter"/>
</dbReference>
<feature type="domain" description="XPA C-terminal" evidence="5">
    <location>
        <begin position="10"/>
        <end position="54"/>
    </location>
</feature>
<dbReference type="GO" id="GO:1901255">
    <property type="term" value="P:nucleotide-excision repair involved in interstrand cross-link repair"/>
    <property type="evidence" value="ECO:0007669"/>
    <property type="project" value="TreeGrafter"/>
</dbReference>
<evidence type="ECO:0000259" key="5">
    <source>
        <dbReference type="Pfam" id="PF05181"/>
    </source>
</evidence>
<evidence type="ECO:0000256" key="3">
    <source>
        <dbReference type="ARBA" id="ARBA00023242"/>
    </source>
</evidence>
<gene>
    <name evidence="6" type="ORF">TSPGSL018_3006</name>
</gene>
<dbReference type="GO" id="GO:0006284">
    <property type="term" value="P:base-excision repair"/>
    <property type="evidence" value="ECO:0007669"/>
    <property type="project" value="TreeGrafter"/>
</dbReference>
<dbReference type="InterPro" id="IPR000465">
    <property type="entry name" value="XPA/RAD14"/>
</dbReference>